<accession>A0A9P5ZAL5</accession>
<reference evidence="1" key="1">
    <citation type="submission" date="2020-11" db="EMBL/GenBank/DDBJ databases">
        <authorList>
            <consortium name="DOE Joint Genome Institute"/>
            <person name="Ahrendt S."/>
            <person name="Riley R."/>
            <person name="Andreopoulos W."/>
            <person name="Labutti K."/>
            <person name="Pangilinan J."/>
            <person name="Ruiz-Duenas F.J."/>
            <person name="Barrasa J.M."/>
            <person name="Sanchez-Garcia M."/>
            <person name="Camarero S."/>
            <person name="Miyauchi S."/>
            <person name="Serrano A."/>
            <person name="Linde D."/>
            <person name="Babiker R."/>
            <person name="Drula E."/>
            <person name="Ayuso-Fernandez I."/>
            <person name="Pacheco R."/>
            <person name="Padilla G."/>
            <person name="Ferreira P."/>
            <person name="Barriuso J."/>
            <person name="Kellner H."/>
            <person name="Castanera R."/>
            <person name="Alfaro M."/>
            <person name="Ramirez L."/>
            <person name="Pisabarro A.G."/>
            <person name="Kuo A."/>
            <person name="Tritt A."/>
            <person name="Lipzen A."/>
            <person name="He G."/>
            <person name="Yan M."/>
            <person name="Ng V."/>
            <person name="Cullen D."/>
            <person name="Martin F."/>
            <person name="Rosso M.-N."/>
            <person name="Henrissat B."/>
            <person name="Hibbett D."/>
            <person name="Martinez A.T."/>
            <person name="Grigoriev I.V."/>
        </authorList>
    </citation>
    <scope>NUCLEOTIDE SEQUENCE</scope>
    <source>
        <strain evidence="1">CIRM-BRFM 674</strain>
    </source>
</reference>
<sequence length="88" mass="10283">MPARRAEGEPYCVAEVWKFLSPDNTPFRSIRLVLRTAMRRVTSAQIRIYRNVEKQLTTSPANRGLLRMEKMDGFKGKKFDEKEYKCGL</sequence>
<proteinExistence type="predicted"/>
<dbReference type="Proteomes" id="UP000807469">
    <property type="component" value="Unassembled WGS sequence"/>
</dbReference>
<evidence type="ECO:0000313" key="2">
    <source>
        <dbReference type="Proteomes" id="UP000807469"/>
    </source>
</evidence>
<dbReference type="EMBL" id="MU155156">
    <property type="protein sequence ID" value="KAF9483195.1"/>
    <property type="molecule type" value="Genomic_DNA"/>
</dbReference>
<evidence type="ECO:0000313" key="1">
    <source>
        <dbReference type="EMBL" id="KAF9483195.1"/>
    </source>
</evidence>
<name>A0A9P5ZAL5_9AGAR</name>
<protein>
    <submittedName>
        <fullName evidence="1">Uncharacterized protein</fullName>
    </submittedName>
</protein>
<comment type="caution">
    <text evidence="1">The sequence shown here is derived from an EMBL/GenBank/DDBJ whole genome shotgun (WGS) entry which is preliminary data.</text>
</comment>
<dbReference type="AlphaFoldDB" id="A0A9P5ZAL5"/>
<gene>
    <name evidence="1" type="ORF">BDN70DRAFT_874069</name>
</gene>
<organism evidence="1 2">
    <name type="scientific">Pholiota conissans</name>
    <dbReference type="NCBI Taxonomy" id="109636"/>
    <lineage>
        <taxon>Eukaryota</taxon>
        <taxon>Fungi</taxon>
        <taxon>Dikarya</taxon>
        <taxon>Basidiomycota</taxon>
        <taxon>Agaricomycotina</taxon>
        <taxon>Agaricomycetes</taxon>
        <taxon>Agaricomycetidae</taxon>
        <taxon>Agaricales</taxon>
        <taxon>Agaricineae</taxon>
        <taxon>Strophariaceae</taxon>
        <taxon>Pholiota</taxon>
    </lineage>
</organism>
<keyword evidence="2" id="KW-1185">Reference proteome</keyword>